<reference evidence="4" key="1">
    <citation type="submission" date="2013-08" db="EMBL/GenBank/DDBJ databases">
        <authorList>
            <person name="Mendez C."/>
            <person name="Richter M."/>
            <person name="Ferrer M."/>
            <person name="Sanchez J."/>
        </authorList>
    </citation>
    <scope>NUCLEOTIDE SEQUENCE</scope>
</reference>
<feature type="region of interest" description="Disordered" evidence="1">
    <location>
        <begin position="128"/>
        <end position="150"/>
    </location>
</feature>
<sequence>MLALADVAIVVSDAKASARWWRKVLGFSNHTIGGKGHAVLVAPPGERLVLHLCEGFAPLEPGDTGIAFVTDDMATLVARMSKHGVRFPEPPRKEPWGSMAKFEDPDRNVFWLLEVPTSMVRSTLRLRAPTLPPNARRSRSPRPSRRVARK</sequence>
<evidence type="ECO:0000313" key="3">
    <source>
        <dbReference type="EMBL" id="EQD73163.1"/>
    </source>
</evidence>
<protein>
    <submittedName>
        <fullName evidence="4">Glyoxalase/bleomycin resistance protein/dioxygenase</fullName>
        <ecNumber evidence="4">4.4.1.5</ecNumber>
    </submittedName>
</protein>
<evidence type="ECO:0000256" key="1">
    <source>
        <dbReference type="SAM" id="MobiDB-lite"/>
    </source>
</evidence>
<evidence type="ECO:0000313" key="4">
    <source>
        <dbReference type="EMBL" id="EQD77408.1"/>
    </source>
</evidence>
<keyword evidence="4" id="KW-0560">Oxidoreductase</keyword>
<dbReference type="PROSITE" id="PS51819">
    <property type="entry name" value="VOC"/>
    <property type="match status" value="1"/>
</dbReference>
<dbReference type="GO" id="GO:0004462">
    <property type="term" value="F:lactoylglutathione lyase activity"/>
    <property type="evidence" value="ECO:0007669"/>
    <property type="project" value="UniProtKB-EC"/>
</dbReference>
<feature type="compositionally biased region" description="Basic residues" evidence="1">
    <location>
        <begin position="136"/>
        <end position="150"/>
    </location>
</feature>
<evidence type="ECO:0000259" key="2">
    <source>
        <dbReference type="PROSITE" id="PS51819"/>
    </source>
</evidence>
<organism evidence="4">
    <name type="scientific">mine drainage metagenome</name>
    <dbReference type="NCBI Taxonomy" id="410659"/>
    <lineage>
        <taxon>unclassified sequences</taxon>
        <taxon>metagenomes</taxon>
        <taxon>ecological metagenomes</taxon>
    </lineage>
</organism>
<reference evidence="4" key="2">
    <citation type="journal article" date="2014" name="ISME J.">
        <title>Microbial stratification in low pH oxic and suboxic macroscopic growths along an acid mine drainage.</title>
        <authorList>
            <person name="Mendez-Garcia C."/>
            <person name="Mesa V."/>
            <person name="Sprenger R.R."/>
            <person name="Richter M."/>
            <person name="Diez M.S."/>
            <person name="Solano J."/>
            <person name="Bargiela R."/>
            <person name="Golyshina O.V."/>
            <person name="Manteca A."/>
            <person name="Ramos J.L."/>
            <person name="Gallego J.R."/>
            <person name="Llorente I."/>
            <person name="Martins Dos Santos V.A."/>
            <person name="Jensen O.N."/>
            <person name="Pelaez A.I."/>
            <person name="Sanchez J."/>
            <person name="Ferrer M."/>
        </authorList>
    </citation>
    <scope>NUCLEOTIDE SEQUENCE</scope>
</reference>
<dbReference type="PANTHER" id="PTHR36437">
    <property type="entry name" value="GLYOXALASE/BLEOMYCIN RESISTANCE PROTEIN/DIOXYGENASE"/>
    <property type="match status" value="1"/>
</dbReference>
<dbReference type="EC" id="4.4.1.5" evidence="4"/>
<feature type="domain" description="VOC" evidence="2">
    <location>
        <begin position="3"/>
        <end position="115"/>
    </location>
</feature>
<accession>T1C8Q6</accession>
<dbReference type="GO" id="GO:0051213">
    <property type="term" value="F:dioxygenase activity"/>
    <property type="evidence" value="ECO:0007669"/>
    <property type="project" value="UniProtKB-KW"/>
</dbReference>
<dbReference type="InterPro" id="IPR029068">
    <property type="entry name" value="Glyas_Bleomycin-R_OHBP_Dase"/>
</dbReference>
<dbReference type="PANTHER" id="PTHR36437:SF2">
    <property type="entry name" value="GLYOXALASE_BLEOMYCIN RESISTANCE PROTEIN_DIOXYGENASE"/>
    <property type="match status" value="1"/>
</dbReference>
<comment type="caution">
    <text evidence="4">The sequence shown here is derived from an EMBL/GenBank/DDBJ whole genome shotgun (WGS) entry which is preliminary data.</text>
</comment>
<name>T1C8Q6_9ZZZZ</name>
<keyword evidence="4" id="KW-0223">Dioxygenase</keyword>
<proteinExistence type="predicted"/>
<dbReference type="Gene3D" id="3.10.180.10">
    <property type="entry name" value="2,3-Dihydroxybiphenyl 1,2-Dioxygenase, domain 1"/>
    <property type="match status" value="1"/>
</dbReference>
<dbReference type="SUPFAM" id="SSF54593">
    <property type="entry name" value="Glyoxalase/Bleomycin resistance protein/Dihydroxybiphenyl dioxygenase"/>
    <property type="match status" value="1"/>
</dbReference>
<dbReference type="EMBL" id="AUZX01002191">
    <property type="protein sequence ID" value="EQD77408.1"/>
    <property type="molecule type" value="Genomic_DNA"/>
</dbReference>
<keyword evidence="4" id="KW-0456">Lyase</keyword>
<dbReference type="InterPro" id="IPR037523">
    <property type="entry name" value="VOC_core"/>
</dbReference>
<gene>
    <name evidence="4" type="ORF">B1A_02973</name>
    <name evidence="3" type="ORF">B1B_03362</name>
</gene>
<dbReference type="AlphaFoldDB" id="T1C8Q6"/>
<dbReference type="EMBL" id="AUZY01002065">
    <property type="protein sequence ID" value="EQD73163.1"/>
    <property type="molecule type" value="Genomic_DNA"/>
</dbReference>
<dbReference type="Pfam" id="PF00903">
    <property type="entry name" value="Glyoxalase"/>
    <property type="match status" value="1"/>
</dbReference>
<dbReference type="InterPro" id="IPR004360">
    <property type="entry name" value="Glyas_Fos-R_dOase_dom"/>
</dbReference>